<protein>
    <submittedName>
        <fullName evidence="1">Uncharacterized protein</fullName>
    </submittedName>
</protein>
<dbReference type="HOGENOM" id="CLU_3181818_0_0_6"/>
<accession>D4BD61</accession>
<gene>
    <name evidence="1" type="ORF">CIT292_08428</name>
</gene>
<name>D4BD61_9ENTR</name>
<dbReference type="AlphaFoldDB" id="D4BD61"/>
<reference evidence="1 2" key="1">
    <citation type="submission" date="2010-02" db="EMBL/GenBank/DDBJ databases">
        <authorList>
            <person name="Weinstock G."/>
            <person name="Sodergren E."/>
            <person name="Clifton S."/>
            <person name="Fulton L."/>
            <person name="Fulton B."/>
            <person name="Courtney L."/>
            <person name="Fronick C."/>
            <person name="Harrison M."/>
            <person name="Strong C."/>
            <person name="Farmer C."/>
            <person name="Delahaunty K."/>
            <person name="Markovic C."/>
            <person name="Hall O."/>
            <person name="Minx P."/>
            <person name="Tomlinson C."/>
            <person name="Mitreva M."/>
            <person name="Nelson J."/>
            <person name="Hou S."/>
            <person name="Wollam A."/>
            <person name="Pepin K.H."/>
            <person name="Johnson M."/>
            <person name="Bhonagiri V."/>
            <person name="Zhang X."/>
            <person name="Suruliraj S."/>
            <person name="Warren W."/>
            <person name="Chinwalla A."/>
            <person name="Mardis E.R."/>
            <person name="Wilson R.K."/>
        </authorList>
    </citation>
    <scope>NUCLEOTIDE SEQUENCE [LARGE SCALE GENOMIC DNA]</scope>
    <source>
        <strain evidence="1 2">ATCC 29220</strain>
    </source>
</reference>
<comment type="caution">
    <text evidence="1">The sequence shown here is derived from an EMBL/GenBank/DDBJ whole genome shotgun (WGS) entry which is preliminary data.</text>
</comment>
<sequence>MAARWSPPNWLRRLRLRQWVNIFLLRGVIPWGKFNHQTVSLMQEKK</sequence>
<evidence type="ECO:0000313" key="1">
    <source>
        <dbReference type="EMBL" id="EFE07910.1"/>
    </source>
</evidence>
<evidence type="ECO:0000313" key="2">
    <source>
        <dbReference type="Proteomes" id="UP000003880"/>
    </source>
</evidence>
<proteinExistence type="predicted"/>
<dbReference type="Proteomes" id="UP000003880">
    <property type="component" value="Unassembled WGS sequence"/>
</dbReference>
<dbReference type="EMBL" id="ABWL02000009">
    <property type="protein sequence ID" value="EFE07910.1"/>
    <property type="molecule type" value="Genomic_DNA"/>
</dbReference>
<organism evidence="1 2">
    <name type="scientific">Citrobacter youngae ATCC 29220</name>
    <dbReference type="NCBI Taxonomy" id="500640"/>
    <lineage>
        <taxon>Bacteria</taxon>
        <taxon>Pseudomonadati</taxon>
        <taxon>Pseudomonadota</taxon>
        <taxon>Gammaproteobacteria</taxon>
        <taxon>Enterobacterales</taxon>
        <taxon>Enterobacteriaceae</taxon>
        <taxon>Citrobacter</taxon>
        <taxon>Citrobacter freundii complex</taxon>
    </lineage>
</organism>